<dbReference type="EMBL" id="MDYQ01000245">
    <property type="protein sequence ID" value="PRP78032.1"/>
    <property type="molecule type" value="Genomic_DNA"/>
</dbReference>
<keyword evidence="5" id="KW-1185">Reference proteome</keyword>
<dbReference type="STRING" id="1890364.A0A2P6N259"/>
<dbReference type="FunCoup" id="A0A2P6N259">
    <property type="interactions" value="126"/>
</dbReference>
<dbReference type="PANTHER" id="PTHR12683">
    <property type="entry name" value="CDK-ACTIVATING KINASE ASSEMBLY FACTOR MAT1"/>
    <property type="match status" value="1"/>
</dbReference>
<evidence type="ECO:0000313" key="4">
    <source>
        <dbReference type="EMBL" id="PRP78032.1"/>
    </source>
</evidence>
<dbReference type="InterPro" id="IPR015877">
    <property type="entry name" value="MAT1_centre"/>
</dbReference>
<keyword evidence="4" id="KW-0418">Kinase</keyword>
<protein>
    <submittedName>
        <fullName evidence="4">Putative CDK-activating kinase assembly factor MAT1</fullName>
    </submittedName>
</protein>
<dbReference type="OrthoDB" id="5963at2759"/>
<dbReference type="GO" id="GO:0006357">
    <property type="term" value="P:regulation of transcription by RNA polymerase II"/>
    <property type="evidence" value="ECO:0007669"/>
    <property type="project" value="TreeGrafter"/>
</dbReference>
<feature type="domain" description="MAT1 centre" evidence="3">
    <location>
        <begin position="103"/>
        <end position="228"/>
    </location>
</feature>
<reference evidence="4 5" key="1">
    <citation type="journal article" date="2018" name="Genome Biol. Evol.">
        <title>Multiple Roots of Fruiting Body Formation in Amoebozoa.</title>
        <authorList>
            <person name="Hillmann F."/>
            <person name="Forbes G."/>
            <person name="Novohradska S."/>
            <person name="Ferling I."/>
            <person name="Riege K."/>
            <person name="Groth M."/>
            <person name="Westermann M."/>
            <person name="Marz M."/>
            <person name="Spaller T."/>
            <person name="Winckler T."/>
            <person name="Schaap P."/>
            <person name="Glockner G."/>
        </authorList>
    </citation>
    <scope>NUCLEOTIDE SEQUENCE [LARGE SCALE GENOMIC DNA]</scope>
    <source>
        <strain evidence="4 5">Jena</strain>
    </source>
</reference>
<dbReference type="GO" id="GO:0005675">
    <property type="term" value="C:transcription factor TFIIH holo complex"/>
    <property type="evidence" value="ECO:0007669"/>
    <property type="project" value="TreeGrafter"/>
</dbReference>
<dbReference type="PANTHER" id="PTHR12683:SF13">
    <property type="entry name" value="CDK-ACTIVATING KINASE ASSEMBLY FACTOR MAT1"/>
    <property type="match status" value="1"/>
</dbReference>
<dbReference type="GO" id="GO:0006281">
    <property type="term" value="P:DNA repair"/>
    <property type="evidence" value="ECO:0007669"/>
    <property type="project" value="TreeGrafter"/>
</dbReference>
<evidence type="ECO:0000256" key="1">
    <source>
        <dbReference type="SAM" id="Coils"/>
    </source>
</evidence>
<keyword evidence="1" id="KW-0175">Coiled coil</keyword>
<dbReference type="GO" id="GO:0016301">
    <property type="term" value="F:kinase activity"/>
    <property type="evidence" value="ECO:0007669"/>
    <property type="project" value="UniProtKB-KW"/>
</dbReference>
<evidence type="ECO:0000259" key="3">
    <source>
        <dbReference type="Pfam" id="PF06391"/>
    </source>
</evidence>
<dbReference type="Pfam" id="PF06391">
    <property type="entry name" value="MAT1"/>
    <property type="match status" value="1"/>
</dbReference>
<comment type="caution">
    <text evidence="4">The sequence shown here is derived from an EMBL/GenBank/DDBJ whole genome shotgun (WGS) entry which is preliminary data.</text>
</comment>
<evidence type="ECO:0000256" key="2">
    <source>
        <dbReference type="SAM" id="MobiDB-lite"/>
    </source>
</evidence>
<evidence type="ECO:0000313" key="5">
    <source>
        <dbReference type="Proteomes" id="UP000241769"/>
    </source>
</evidence>
<gene>
    <name evidence="4" type="ORF">PROFUN_14732</name>
</gene>
<dbReference type="AlphaFoldDB" id="A0A2P6N259"/>
<sequence>MSSAECSLCKSELLLNPNMKLLTASCDSCVSRSITVGKVNFPRNCRLLTPEGHCLPTLQSNPKKEQLYDEVSRRCRIRERDDNQKDDIERVSSNVEIANQNYSFNMRRDDFGSVRAYNDYLEEVEDIIHNLTNNVEHEATQERIKKYRRENQSRIVINQSKKAEFEREMHARVIQQEREAEDKRRENAAEDQRVQQERIKEREEKIDGMPKSSKKEEKKDNGQNKKTIPATNAPKPPLTYVPTQMTGFLPQSFSFRTQKQTTQAGEQMSEEQRMRRTMKAGGWQDEFITKKAMEDAFNSLVF</sequence>
<name>A0A2P6N259_9EUKA</name>
<dbReference type="Proteomes" id="UP000241769">
    <property type="component" value="Unassembled WGS sequence"/>
</dbReference>
<feature type="region of interest" description="Disordered" evidence="2">
    <location>
        <begin position="176"/>
        <end position="238"/>
    </location>
</feature>
<feature type="compositionally biased region" description="Basic and acidic residues" evidence="2">
    <location>
        <begin position="176"/>
        <end position="223"/>
    </location>
</feature>
<keyword evidence="4" id="KW-0808">Transferase</keyword>
<feature type="coiled-coil region" evidence="1">
    <location>
        <begin position="114"/>
        <end position="141"/>
    </location>
</feature>
<dbReference type="InParanoid" id="A0A2P6N259"/>
<organism evidence="4 5">
    <name type="scientific">Planoprotostelium fungivorum</name>
    <dbReference type="NCBI Taxonomy" id="1890364"/>
    <lineage>
        <taxon>Eukaryota</taxon>
        <taxon>Amoebozoa</taxon>
        <taxon>Evosea</taxon>
        <taxon>Variosea</taxon>
        <taxon>Cavosteliida</taxon>
        <taxon>Cavosteliaceae</taxon>
        <taxon>Planoprotostelium</taxon>
    </lineage>
</organism>
<accession>A0A2P6N259</accession>
<proteinExistence type="predicted"/>